<reference evidence="3" key="1">
    <citation type="journal article" date="2019" name="Int. J. Syst. Evol. Microbiol.">
        <title>The Global Catalogue of Microorganisms (GCM) 10K type strain sequencing project: providing services to taxonomists for standard genome sequencing and annotation.</title>
        <authorList>
            <consortium name="The Broad Institute Genomics Platform"/>
            <consortium name="The Broad Institute Genome Sequencing Center for Infectious Disease"/>
            <person name="Wu L."/>
            <person name="Ma J."/>
        </authorList>
    </citation>
    <scope>NUCLEOTIDE SEQUENCE [LARGE SCALE GENOMIC DNA]</scope>
    <source>
        <strain evidence="3">KCTC 52168</strain>
    </source>
</reference>
<dbReference type="EMBL" id="JBHRTI010000007">
    <property type="protein sequence ID" value="MFC3148577.1"/>
    <property type="molecule type" value="Genomic_DNA"/>
</dbReference>
<dbReference type="Pfam" id="PF01814">
    <property type="entry name" value="Hemerythrin"/>
    <property type="match status" value="1"/>
</dbReference>
<sequence length="186" mass="20750">MDALHRPLELDLDGARALLARITHCHRYLALFLDRTERLLDDTAVAGTRHGADADLASLWRYFDVQAQRHHHEEDALLAPLLRSAASGASWAAELESALTQIAHEHHLLDFGWPAARQSMQALSRGAGSTDDRARVHAFCTDYRAHLALEDRTLVRWAQRVLNEGSAAFHPLSAARHPRPQPVLQA</sequence>
<dbReference type="InterPro" id="IPR012312">
    <property type="entry name" value="Hemerythrin-like"/>
</dbReference>
<dbReference type="RefSeq" id="WP_377304664.1">
    <property type="nucleotide sequence ID" value="NZ_CP180191.1"/>
</dbReference>
<evidence type="ECO:0000313" key="2">
    <source>
        <dbReference type="EMBL" id="MFC3148577.1"/>
    </source>
</evidence>
<dbReference type="Gene3D" id="1.20.120.520">
    <property type="entry name" value="nmb1532 protein domain like"/>
    <property type="match status" value="1"/>
</dbReference>
<protein>
    <submittedName>
        <fullName evidence="2">Hemerythrin domain-containing protein</fullName>
    </submittedName>
</protein>
<dbReference type="Proteomes" id="UP001595556">
    <property type="component" value="Unassembled WGS sequence"/>
</dbReference>
<comment type="caution">
    <text evidence="2">The sequence shown here is derived from an EMBL/GenBank/DDBJ whole genome shotgun (WGS) entry which is preliminary data.</text>
</comment>
<gene>
    <name evidence="2" type="ORF">ACFOEN_13175</name>
</gene>
<organism evidence="2 3">
    <name type="scientific">Piscinibacterium candidicorallinum</name>
    <dbReference type="NCBI Taxonomy" id="1793872"/>
    <lineage>
        <taxon>Bacteria</taxon>
        <taxon>Pseudomonadati</taxon>
        <taxon>Pseudomonadota</taxon>
        <taxon>Betaproteobacteria</taxon>
        <taxon>Burkholderiales</taxon>
        <taxon>Piscinibacterium</taxon>
    </lineage>
</organism>
<keyword evidence="3" id="KW-1185">Reference proteome</keyword>
<feature type="domain" description="Hemerythrin-like" evidence="1">
    <location>
        <begin position="19"/>
        <end position="158"/>
    </location>
</feature>
<proteinExistence type="predicted"/>
<name>A0ABV7H4J5_9BURK</name>
<evidence type="ECO:0000259" key="1">
    <source>
        <dbReference type="Pfam" id="PF01814"/>
    </source>
</evidence>
<evidence type="ECO:0000313" key="3">
    <source>
        <dbReference type="Proteomes" id="UP001595556"/>
    </source>
</evidence>
<accession>A0ABV7H4J5</accession>